<dbReference type="GO" id="GO:0106300">
    <property type="term" value="P:protein-DNA covalent cross-linking repair"/>
    <property type="evidence" value="ECO:0007669"/>
    <property type="project" value="InterPro"/>
</dbReference>
<comment type="similarity">
    <text evidence="1 8">Belongs to the SOS response-associated peptidase family.</text>
</comment>
<dbReference type="InterPro" id="IPR036590">
    <property type="entry name" value="SRAP-like"/>
</dbReference>
<dbReference type="EMBL" id="QKLU01000012">
    <property type="protein sequence ID" value="PYF68479.1"/>
    <property type="molecule type" value="Genomic_DNA"/>
</dbReference>
<keyword evidence="3" id="KW-0227">DNA damage</keyword>
<dbReference type="GO" id="GO:0006508">
    <property type="term" value="P:proteolysis"/>
    <property type="evidence" value="ECO:0007669"/>
    <property type="project" value="UniProtKB-KW"/>
</dbReference>
<keyword evidence="6" id="KW-0238">DNA-binding</keyword>
<name>A0A318U8Y3_9SPHI</name>
<evidence type="ECO:0000256" key="1">
    <source>
        <dbReference type="ARBA" id="ARBA00008136"/>
    </source>
</evidence>
<dbReference type="GO" id="GO:0016829">
    <property type="term" value="F:lyase activity"/>
    <property type="evidence" value="ECO:0007669"/>
    <property type="project" value="UniProtKB-KW"/>
</dbReference>
<keyword evidence="4 8" id="KW-0378">Hydrolase</keyword>
<dbReference type="AlphaFoldDB" id="A0A318U8Y3"/>
<accession>A0A318U8Y3</accession>
<dbReference type="Pfam" id="PF02586">
    <property type="entry name" value="SRAP"/>
    <property type="match status" value="1"/>
</dbReference>
<sequence>MCYNYSQYLDKKDLEEEVGKKIIPNDQTGLTSFYNANGFDFPKMPIITSENPDFIQIAEWGFIPKWTFDPEDSKSKQIRSGTLNAKAETIFEKPTWKDSAEDLHCLILTTGFFEPHHAPDGSCIYYFITTKSRKVFSFGGLYKKWINKKTGEERKNFTIITVEPTPMLRRLHNKKPRMPYILGPGEENLWLTRGNNRLDIENLTRTYIDDDLIAWPVSKLANQKQNVPSVIEPIEFSDSLLIAENNWILTGEKPKSEL</sequence>
<evidence type="ECO:0000313" key="9">
    <source>
        <dbReference type="EMBL" id="PYF68479.1"/>
    </source>
</evidence>
<dbReference type="Gene3D" id="3.90.1680.10">
    <property type="entry name" value="SOS response associated peptidase-like"/>
    <property type="match status" value="1"/>
</dbReference>
<protein>
    <recommendedName>
        <fullName evidence="8">Abasic site processing protein</fullName>
        <ecNumber evidence="8">3.4.-.-</ecNumber>
    </recommendedName>
</protein>
<evidence type="ECO:0000256" key="2">
    <source>
        <dbReference type="ARBA" id="ARBA00022670"/>
    </source>
</evidence>
<dbReference type="EC" id="3.4.-.-" evidence="8"/>
<dbReference type="PANTHER" id="PTHR13604:SF0">
    <property type="entry name" value="ABASIC SITE PROCESSING PROTEIN HMCES"/>
    <property type="match status" value="1"/>
</dbReference>
<evidence type="ECO:0000256" key="4">
    <source>
        <dbReference type="ARBA" id="ARBA00022801"/>
    </source>
</evidence>
<keyword evidence="2 8" id="KW-0645">Protease</keyword>
<evidence type="ECO:0000256" key="5">
    <source>
        <dbReference type="ARBA" id="ARBA00023124"/>
    </source>
</evidence>
<evidence type="ECO:0000256" key="7">
    <source>
        <dbReference type="ARBA" id="ARBA00023239"/>
    </source>
</evidence>
<evidence type="ECO:0000313" key="10">
    <source>
        <dbReference type="Proteomes" id="UP000248198"/>
    </source>
</evidence>
<dbReference type="Proteomes" id="UP000248198">
    <property type="component" value="Unassembled WGS sequence"/>
</dbReference>
<keyword evidence="10" id="KW-1185">Reference proteome</keyword>
<dbReference type="SUPFAM" id="SSF143081">
    <property type="entry name" value="BB1717-like"/>
    <property type="match status" value="1"/>
</dbReference>
<proteinExistence type="inferred from homology"/>
<evidence type="ECO:0000256" key="6">
    <source>
        <dbReference type="ARBA" id="ARBA00023125"/>
    </source>
</evidence>
<organism evidence="9 10">
    <name type="scientific">Pedobacter nutrimenti</name>
    <dbReference type="NCBI Taxonomy" id="1241337"/>
    <lineage>
        <taxon>Bacteria</taxon>
        <taxon>Pseudomonadati</taxon>
        <taxon>Bacteroidota</taxon>
        <taxon>Sphingobacteriia</taxon>
        <taxon>Sphingobacteriales</taxon>
        <taxon>Sphingobacteriaceae</taxon>
        <taxon>Pedobacter</taxon>
    </lineage>
</organism>
<reference evidence="9 10" key="1">
    <citation type="submission" date="2018-06" db="EMBL/GenBank/DDBJ databases">
        <title>Genomic Encyclopedia of Archaeal and Bacterial Type Strains, Phase II (KMG-II): from individual species to whole genera.</title>
        <authorList>
            <person name="Goeker M."/>
        </authorList>
    </citation>
    <scope>NUCLEOTIDE SEQUENCE [LARGE SCALE GENOMIC DNA]</scope>
    <source>
        <strain evidence="9 10">DSM 27372</strain>
    </source>
</reference>
<dbReference type="PANTHER" id="PTHR13604">
    <property type="entry name" value="DC12-RELATED"/>
    <property type="match status" value="1"/>
</dbReference>
<dbReference type="RefSeq" id="WP_110834735.1">
    <property type="nucleotide sequence ID" value="NZ_QKLU01000012.1"/>
</dbReference>
<dbReference type="OrthoDB" id="9782620at2"/>
<dbReference type="InterPro" id="IPR003738">
    <property type="entry name" value="SRAP"/>
</dbReference>
<keyword evidence="5" id="KW-0190">Covalent protein-DNA linkage</keyword>
<dbReference type="GO" id="GO:0003697">
    <property type="term" value="F:single-stranded DNA binding"/>
    <property type="evidence" value="ECO:0007669"/>
    <property type="project" value="InterPro"/>
</dbReference>
<dbReference type="GO" id="GO:0008233">
    <property type="term" value="F:peptidase activity"/>
    <property type="evidence" value="ECO:0007669"/>
    <property type="project" value="UniProtKB-KW"/>
</dbReference>
<gene>
    <name evidence="9" type="ORF">B0O44_11266</name>
</gene>
<keyword evidence="7" id="KW-0456">Lyase</keyword>
<comment type="caution">
    <text evidence="9">The sequence shown here is derived from an EMBL/GenBank/DDBJ whole genome shotgun (WGS) entry which is preliminary data.</text>
</comment>
<evidence type="ECO:0000256" key="3">
    <source>
        <dbReference type="ARBA" id="ARBA00022763"/>
    </source>
</evidence>
<evidence type="ECO:0000256" key="8">
    <source>
        <dbReference type="RuleBase" id="RU364100"/>
    </source>
</evidence>